<organism evidence="3 4">
    <name type="scientific">Acetobacter musti</name>
    <dbReference type="NCBI Taxonomy" id="864732"/>
    <lineage>
        <taxon>Bacteria</taxon>
        <taxon>Pseudomonadati</taxon>
        <taxon>Pseudomonadota</taxon>
        <taxon>Alphaproteobacteria</taxon>
        <taxon>Acetobacterales</taxon>
        <taxon>Acetobacteraceae</taxon>
        <taxon>Acetobacter</taxon>
    </lineage>
</organism>
<keyword evidence="2" id="KW-0812">Transmembrane</keyword>
<name>A0ABX0JNC4_9PROT</name>
<keyword evidence="2" id="KW-1133">Transmembrane helix</keyword>
<feature type="transmembrane region" description="Helical" evidence="2">
    <location>
        <begin position="84"/>
        <end position="102"/>
    </location>
</feature>
<dbReference type="EMBL" id="WOTB01000011">
    <property type="protein sequence ID" value="NHN84908.1"/>
    <property type="molecule type" value="Genomic_DNA"/>
</dbReference>
<evidence type="ECO:0000313" key="3">
    <source>
        <dbReference type="EMBL" id="NHN84908.1"/>
    </source>
</evidence>
<keyword evidence="2" id="KW-0472">Membrane</keyword>
<dbReference type="Proteomes" id="UP000635278">
    <property type="component" value="Unassembled WGS sequence"/>
</dbReference>
<comment type="caution">
    <text evidence="3">The sequence shown here is derived from an EMBL/GenBank/DDBJ whole genome shotgun (WGS) entry which is preliminary data.</text>
</comment>
<keyword evidence="4" id="KW-1185">Reference proteome</keyword>
<evidence type="ECO:0008006" key="5">
    <source>
        <dbReference type="Google" id="ProtNLM"/>
    </source>
</evidence>
<evidence type="ECO:0000256" key="1">
    <source>
        <dbReference type="SAM" id="MobiDB-lite"/>
    </source>
</evidence>
<gene>
    <name evidence="3" type="ORF">GOB93_09670</name>
</gene>
<reference evidence="3 4" key="1">
    <citation type="journal article" date="2020" name="Int. J. Syst. Evol. Microbiol.">
        <title>Novel acetic acid bacteria from cider fermentations: Acetobacter conturbans sp. nov. and Acetobacter fallax sp. nov.</title>
        <authorList>
            <person name="Sombolestani A.S."/>
            <person name="Cleenwerck I."/>
            <person name="Cnockaert M."/>
            <person name="Borremans W."/>
            <person name="Wieme A.D."/>
            <person name="De Vuyst L."/>
            <person name="Vandamme P."/>
        </authorList>
    </citation>
    <scope>NUCLEOTIDE SEQUENCE [LARGE SCALE GENOMIC DNA]</scope>
    <source>
        <strain evidence="3 4">LMG 30640</strain>
    </source>
</reference>
<evidence type="ECO:0000313" key="4">
    <source>
        <dbReference type="Proteomes" id="UP000635278"/>
    </source>
</evidence>
<sequence>METGPSDPGGNPQPGRPSLPMRAPEVSGIQLCPVCHGKMRQTAEICPHCGAEKHFGATPWEAVRFTLGGLVIGILFTIVTRAGWAVGAVAILACVTIAFIVCQSRHGHRWMKRP</sequence>
<evidence type="ECO:0000256" key="2">
    <source>
        <dbReference type="SAM" id="Phobius"/>
    </source>
</evidence>
<proteinExistence type="predicted"/>
<feature type="region of interest" description="Disordered" evidence="1">
    <location>
        <begin position="1"/>
        <end position="23"/>
    </location>
</feature>
<accession>A0ABX0JNC4</accession>
<dbReference type="RefSeq" id="WP_173583307.1">
    <property type="nucleotide sequence ID" value="NZ_WOTB01000011.1"/>
</dbReference>
<protein>
    <recommendedName>
        <fullName evidence="5">Zinc ribbon domain-containing protein</fullName>
    </recommendedName>
</protein>